<dbReference type="Pfam" id="PF07686">
    <property type="entry name" value="V-set"/>
    <property type="match status" value="1"/>
</dbReference>
<dbReference type="PROSITE" id="PS00615">
    <property type="entry name" value="C_TYPE_LECTIN_1"/>
    <property type="match status" value="1"/>
</dbReference>
<dbReference type="Gene3D" id="2.60.40.10">
    <property type="entry name" value="Immunoglobulins"/>
    <property type="match status" value="3"/>
</dbReference>
<dbReference type="SMART" id="SM00060">
    <property type="entry name" value="FN3"/>
    <property type="match status" value="2"/>
</dbReference>
<dbReference type="SUPFAM" id="SSF48726">
    <property type="entry name" value="Immunoglobulin"/>
    <property type="match status" value="1"/>
</dbReference>
<keyword evidence="4" id="KW-0393">Immunoglobulin domain</keyword>
<dbReference type="PROSITE" id="PS50041">
    <property type="entry name" value="C_TYPE_LECTIN_2"/>
    <property type="match status" value="1"/>
</dbReference>
<feature type="domain" description="Ig-like" evidence="6">
    <location>
        <begin position="227"/>
        <end position="338"/>
    </location>
</feature>
<evidence type="ECO:0000256" key="4">
    <source>
        <dbReference type="ARBA" id="ARBA00023319"/>
    </source>
</evidence>
<dbReference type="InterPro" id="IPR036116">
    <property type="entry name" value="FN3_sf"/>
</dbReference>
<dbReference type="InterPro" id="IPR013106">
    <property type="entry name" value="Ig_V-set"/>
</dbReference>
<feature type="non-terminal residue" evidence="7">
    <location>
        <position position="1"/>
    </location>
</feature>
<protein>
    <submittedName>
        <fullName evidence="7">Uncharacterized protein</fullName>
    </submittedName>
</protein>
<gene>
    <name evidence="7" type="ORF">GOODEAATRI_016715</name>
</gene>
<sequence>ARTQTENDIIQHLIPFGSMWIGLYRAKSWSDGSTSNFRHWGAGQPNGGYGAECLAAAFGDAGKWSDEPCFQSLPFICYIRSPRHVGGLIKLRVNETSITLQWNKVNDTSFVLQFNGTETFISAPDGDGPVTHTVSSLTAGTRYTFTLFSVFGNVRDSGEQLTAVTEQDETSITLQWNKVNSNTSFVLQFNGTETFISAPDGDGPVTHTVSSLTAGTRYTFTLFYVIENVRSTAQKNIKATSGQNVSLPCQVPNNKHALFVKWTRPDLEPEYVLLYRDEQLNPENQHPSYKNRVALLDRQLKDGDVSLVLKNVMTQDRGTYECQVFQREANSRKRRTLNSDPTCIVFLDVDPPPGEMSVCLFVFGPEFPAAPWWL</sequence>
<organism evidence="7 8">
    <name type="scientific">Goodea atripinnis</name>
    <dbReference type="NCBI Taxonomy" id="208336"/>
    <lineage>
        <taxon>Eukaryota</taxon>
        <taxon>Metazoa</taxon>
        <taxon>Chordata</taxon>
        <taxon>Craniata</taxon>
        <taxon>Vertebrata</taxon>
        <taxon>Euteleostomi</taxon>
        <taxon>Actinopterygii</taxon>
        <taxon>Neopterygii</taxon>
        <taxon>Teleostei</taxon>
        <taxon>Neoteleostei</taxon>
        <taxon>Acanthomorphata</taxon>
        <taxon>Ovalentaria</taxon>
        <taxon>Atherinomorphae</taxon>
        <taxon>Cyprinodontiformes</taxon>
        <taxon>Goodeidae</taxon>
        <taxon>Goodea</taxon>
    </lineage>
</organism>
<keyword evidence="8" id="KW-1185">Reference proteome</keyword>
<dbReference type="PANTHER" id="PTHR24100:SF151">
    <property type="entry name" value="ICOS LIGAND"/>
    <property type="match status" value="1"/>
</dbReference>
<dbReference type="InterPro" id="IPR050504">
    <property type="entry name" value="IgSF_BTN/MOG"/>
</dbReference>
<dbReference type="Proteomes" id="UP001476798">
    <property type="component" value="Unassembled WGS sequence"/>
</dbReference>
<dbReference type="PANTHER" id="PTHR24100">
    <property type="entry name" value="BUTYROPHILIN"/>
    <property type="match status" value="1"/>
</dbReference>
<dbReference type="InterPro" id="IPR001304">
    <property type="entry name" value="C-type_lectin-like"/>
</dbReference>
<dbReference type="InterPro" id="IPR007110">
    <property type="entry name" value="Ig-like_dom"/>
</dbReference>
<dbReference type="CDD" id="cd00037">
    <property type="entry name" value="CLECT"/>
    <property type="match status" value="1"/>
</dbReference>
<name>A0ABV0PEW8_9TELE</name>
<keyword evidence="2" id="KW-0472">Membrane</keyword>
<dbReference type="SMART" id="SM00406">
    <property type="entry name" value="IGv"/>
    <property type="match status" value="1"/>
</dbReference>
<accession>A0ABV0PEW8</accession>
<evidence type="ECO:0000259" key="5">
    <source>
        <dbReference type="PROSITE" id="PS50041"/>
    </source>
</evidence>
<keyword evidence="3" id="KW-1015">Disulfide bond</keyword>
<dbReference type="InterPro" id="IPR016187">
    <property type="entry name" value="CTDL_fold"/>
</dbReference>
<dbReference type="InterPro" id="IPR016186">
    <property type="entry name" value="C-type_lectin-like/link_sf"/>
</dbReference>
<dbReference type="SUPFAM" id="SSF56436">
    <property type="entry name" value="C-type lectin-like"/>
    <property type="match status" value="1"/>
</dbReference>
<comment type="subcellular location">
    <subcellularLocation>
        <location evidence="1">Membrane</location>
    </subcellularLocation>
</comment>
<feature type="domain" description="C-type lectin" evidence="5">
    <location>
        <begin position="1"/>
        <end position="78"/>
    </location>
</feature>
<dbReference type="EMBL" id="JAHRIO010071275">
    <property type="protein sequence ID" value="MEQ2181927.1"/>
    <property type="molecule type" value="Genomic_DNA"/>
</dbReference>
<dbReference type="InterPro" id="IPR013783">
    <property type="entry name" value="Ig-like_fold"/>
</dbReference>
<evidence type="ECO:0000256" key="2">
    <source>
        <dbReference type="ARBA" id="ARBA00023136"/>
    </source>
</evidence>
<dbReference type="CDD" id="cd00063">
    <property type="entry name" value="FN3"/>
    <property type="match status" value="2"/>
</dbReference>
<reference evidence="7 8" key="1">
    <citation type="submission" date="2021-06" db="EMBL/GenBank/DDBJ databases">
        <authorList>
            <person name="Palmer J.M."/>
        </authorList>
    </citation>
    <scope>NUCLEOTIDE SEQUENCE [LARGE SCALE GENOMIC DNA]</scope>
    <source>
        <strain evidence="7 8">GA_2019</strain>
        <tissue evidence="7">Muscle</tissue>
    </source>
</reference>
<evidence type="ECO:0000259" key="6">
    <source>
        <dbReference type="PROSITE" id="PS50835"/>
    </source>
</evidence>
<dbReference type="InterPro" id="IPR003599">
    <property type="entry name" value="Ig_sub"/>
</dbReference>
<dbReference type="SMART" id="SM00409">
    <property type="entry name" value="IG"/>
    <property type="match status" value="1"/>
</dbReference>
<dbReference type="Pfam" id="PF00059">
    <property type="entry name" value="Lectin_C"/>
    <property type="match status" value="1"/>
</dbReference>
<dbReference type="Gene3D" id="3.10.100.10">
    <property type="entry name" value="Mannose-Binding Protein A, subunit A"/>
    <property type="match status" value="1"/>
</dbReference>
<evidence type="ECO:0000256" key="3">
    <source>
        <dbReference type="ARBA" id="ARBA00023157"/>
    </source>
</evidence>
<dbReference type="InterPro" id="IPR036179">
    <property type="entry name" value="Ig-like_dom_sf"/>
</dbReference>
<evidence type="ECO:0000313" key="8">
    <source>
        <dbReference type="Proteomes" id="UP001476798"/>
    </source>
</evidence>
<dbReference type="InterPro" id="IPR003961">
    <property type="entry name" value="FN3_dom"/>
</dbReference>
<dbReference type="SUPFAM" id="SSF49265">
    <property type="entry name" value="Fibronectin type III"/>
    <property type="match status" value="2"/>
</dbReference>
<dbReference type="InterPro" id="IPR018378">
    <property type="entry name" value="C-type_lectin_CS"/>
</dbReference>
<evidence type="ECO:0000313" key="7">
    <source>
        <dbReference type="EMBL" id="MEQ2181927.1"/>
    </source>
</evidence>
<comment type="caution">
    <text evidence="7">The sequence shown here is derived from an EMBL/GenBank/DDBJ whole genome shotgun (WGS) entry which is preliminary data.</text>
</comment>
<dbReference type="PROSITE" id="PS50835">
    <property type="entry name" value="IG_LIKE"/>
    <property type="match status" value="1"/>
</dbReference>
<evidence type="ECO:0000256" key="1">
    <source>
        <dbReference type="ARBA" id="ARBA00004370"/>
    </source>
</evidence>
<proteinExistence type="predicted"/>